<sequence length="90" mass="10086">MTSSDNEDGNKRNAPRMRTFKGAQLVAPGLFSTFDCIVRNMSETGALVEVPSTVGIPGVIILRLNDRTLERNCRVAWRTEQRMGLRFVSE</sequence>
<dbReference type="Gene3D" id="2.40.10.220">
    <property type="entry name" value="predicted glycosyltransferase like domains"/>
    <property type="match status" value="1"/>
</dbReference>
<evidence type="ECO:0000259" key="1">
    <source>
        <dbReference type="Pfam" id="PF07238"/>
    </source>
</evidence>
<protein>
    <submittedName>
        <fullName evidence="2">PilZ domain-containing protein</fullName>
    </submittedName>
</protein>
<dbReference type="SUPFAM" id="SSF141371">
    <property type="entry name" value="PilZ domain-like"/>
    <property type="match status" value="1"/>
</dbReference>
<evidence type="ECO:0000313" key="2">
    <source>
        <dbReference type="EMBL" id="MDX6806534.1"/>
    </source>
</evidence>
<organism evidence="2 3">
    <name type="scientific">Terrihabitans rhizophilus</name>
    <dbReference type="NCBI Taxonomy" id="3092662"/>
    <lineage>
        <taxon>Bacteria</taxon>
        <taxon>Pseudomonadati</taxon>
        <taxon>Pseudomonadota</taxon>
        <taxon>Alphaproteobacteria</taxon>
        <taxon>Hyphomicrobiales</taxon>
        <taxon>Terrihabitans</taxon>
    </lineage>
</organism>
<feature type="domain" description="PilZ" evidence="1">
    <location>
        <begin position="11"/>
        <end position="88"/>
    </location>
</feature>
<dbReference type="EMBL" id="JAXAFJ010000006">
    <property type="protein sequence ID" value="MDX6806534.1"/>
    <property type="molecule type" value="Genomic_DNA"/>
</dbReference>
<gene>
    <name evidence="2" type="ORF">SCD90_10695</name>
</gene>
<dbReference type="RefSeq" id="WP_319844665.1">
    <property type="nucleotide sequence ID" value="NZ_JAXAFJ010000006.1"/>
</dbReference>
<proteinExistence type="predicted"/>
<dbReference type="Pfam" id="PF07238">
    <property type="entry name" value="PilZ"/>
    <property type="match status" value="1"/>
</dbReference>
<reference evidence="2 3" key="1">
    <citation type="submission" date="2023-11" db="EMBL/GenBank/DDBJ databases">
        <authorList>
            <person name="Bao R."/>
        </authorList>
    </citation>
    <scope>NUCLEOTIDE SEQUENCE [LARGE SCALE GENOMIC DNA]</scope>
    <source>
        <strain evidence="2 3">PJ23</strain>
    </source>
</reference>
<dbReference type="InterPro" id="IPR009875">
    <property type="entry name" value="PilZ_domain"/>
</dbReference>
<evidence type="ECO:0000313" key="3">
    <source>
        <dbReference type="Proteomes" id="UP001274321"/>
    </source>
</evidence>
<keyword evidence="3" id="KW-1185">Reference proteome</keyword>
<name>A0ABU4RNZ3_9HYPH</name>
<accession>A0ABU4RNZ3</accession>
<dbReference type="Proteomes" id="UP001274321">
    <property type="component" value="Unassembled WGS sequence"/>
</dbReference>
<comment type="caution">
    <text evidence="2">The sequence shown here is derived from an EMBL/GenBank/DDBJ whole genome shotgun (WGS) entry which is preliminary data.</text>
</comment>